<dbReference type="EMBL" id="JAFBMS010000250">
    <property type="protein sequence ID" value="KAG9332197.1"/>
    <property type="molecule type" value="Genomic_DNA"/>
</dbReference>
<protein>
    <recommendedName>
        <fullName evidence="5">Secreted protein</fullName>
    </recommendedName>
</protein>
<feature type="signal peptide" evidence="2">
    <location>
        <begin position="1"/>
        <end position="23"/>
    </location>
</feature>
<feature type="compositionally biased region" description="Polar residues" evidence="1">
    <location>
        <begin position="91"/>
        <end position="102"/>
    </location>
</feature>
<keyword evidence="2" id="KW-0732">Signal</keyword>
<proteinExistence type="predicted"/>
<feature type="region of interest" description="Disordered" evidence="1">
    <location>
        <begin position="82"/>
        <end position="102"/>
    </location>
</feature>
<organism evidence="3 4">
    <name type="scientific">Albula glossodonta</name>
    <name type="common">roundjaw bonefish</name>
    <dbReference type="NCBI Taxonomy" id="121402"/>
    <lineage>
        <taxon>Eukaryota</taxon>
        <taxon>Metazoa</taxon>
        <taxon>Chordata</taxon>
        <taxon>Craniata</taxon>
        <taxon>Vertebrata</taxon>
        <taxon>Euteleostomi</taxon>
        <taxon>Actinopterygii</taxon>
        <taxon>Neopterygii</taxon>
        <taxon>Teleostei</taxon>
        <taxon>Albuliformes</taxon>
        <taxon>Albulidae</taxon>
        <taxon>Albula</taxon>
    </lineage>
</organism>
<feature type="chain" id="PRO_5035787801" description="Secreted protein" evidence="2">
    <location>
        <begin position="24"/>
        <end position="102"/>
    </location>
</feature>
<sequence>MNLFVSFILRAISVFIKDGVLYAEEDSDHCFVHTLISLLRLTAPHRHHGDPPDASATPLCRASGADPPFAISEWVVGGGCGGGGGQGQQGSDWSTRFTLCRS</sequence>
<evidence type="ECO:0000313" key="4">
    <source>
        <dbReference type="Proteomes" id="UP000824540"/>
    </source>
</evidence>
<evidence type="ECO:0000256" key="2">
    <source>
        <dbReference type="SAM" id="SignalP"/>
    </source>
</evidence>
<keyword evidence="4" id="KW-1185">Reference proteome</keyword>
<evidence type="ECO:0008006" key="5">
    <source>
        <dbReference type="Google" id="ProtNLM"/>
    </source>
</evidence>
<accession>A0A8T2N6S8</accession>
<dbReference type="Proteomes" id="UP000824540">
    <property type="component" value="Unassembled WGS sequence"/>
</dbReference>
<reference evidence="3" key="1">
    <citation type="thesis" date="2021" institute="BYU ScholarsArchive" country="Provo, UT, USA">
        <title>Applications of and Algorithms for Genome Assembly and Genomic Analyses with an Emphasis on Marine Teleosts.</title>
        <authorList>
            <person name="Pickett B.D."/>
        </authorList>
    </citation>
    <scope>NUCLEOTIDE SEQUENCE</scope>
    <source>
        <strain evidence="3">HI-2016</strain>
    </source>
</reference>
<evidence type="ECO:0000256" key="1">
    <source>
        <dbReference type="SAM" id="MobiDB-lite"/>
    </source>
</evidence>
<evidence type="ECO:0000313" key="3">
    <source>
        <dbReference type="EMBL" id="KAG9332197.1"/>
    </source>
</evidence>
<dbReference type="AlphaFoldDB" id="A0A8T2N6S8"/>
<dbReference type="OrthoDB" id="5967113at2759"/>
<comment type="caution">
    <text evidence="3">The sequence shown here is derived from an EMBL/GenBank/DDBJ whole genome shotgun (WGS) entry which is preliminary data.</text>
</comment>
<name>A0A8T2N6S8_9TELE</name>
<gene>
    <name evidence="3" type="ORF">JZ751_015560</name>
</gene>